<name>A0A8J2E6S5_COTCN</name>
<reference evidence="1" key="1">
    <citation type="submission" date="2021-04" db="EMBL/GenBank/DDBJ databases">
        <authorList>
            <person name="Chebbi M.A.C M."/>
        </authorList>
    </citation>
    <scope>NUCLEOTIDE SEQUENCE</scope>
</reference>
<feature type="non-terminal residue" evidence="1">
    <location>
        <position position="1"/>
    </location>
</feature>
<dbReference type="Proteomes" id="UP000786811">
    <property type="component" value="Unassembled WGS sequence"/>
</dbReference>
<proteinExistence type="predicted"/>
<comment type="caution">
    <text evidence="1">The sequence shown here is derived from an EMBL/GenBank/DDBJ whole genome shotgun (WGS) entry which is preliminary data.</text>
</comment>
<keyword evidence="2" id="KW-1185">Reference proteome</keyword>
<gene>
    <name evidence="1" type="ORF">HICCMSTLAB_LOCUS1514</name>
</gene>
<accession>A0A8J2E6S5</accession>
<protein>
    <submittedName>
        <fullName evidence="1">Uncharacterized protein</fullName>
    </submittedName>
</protein>
<dbReference type="AlphaFoldDB" id="A0A8J2E6S5"/>
<organism evidence="1 2">
    <name type="scientific">Cotesia congregata</name>
    <name type="common">Parasitoid wasp</name>
    <name type="synonym">Apanteles congregatus</name>
    <dbReference type="NCBI Taxonomy" id="51543"/>
    <lineage>
        <taxon>Eukaryota</taxon>
        <taxon>Metazoa</taxon>
        <taxon>Ecdysozoa</taxon>
        <taxon>Arthropoda</taxon>
        <taxon>Hexapoda</taxon>
        <taxon>Insecta</taxon>
        <taxon>Pterygota</taxon>
        <taxon>Neoptera</taxon>
        <taxon>Endopterygota</taxon>
        <taxon>Hymenoptera</taxon>
        <taxon>Apocrita</taxon>
        <taxon>Ichneumonoidea</taxon>
        <taxon>Braconidae</taxon>
        <taxon>Microgastrinae</taxon>
        <taxon>Cotesia</taxon>
    </lineage>
</organism>
<evidence type="ECO:0000313" key="1">
    <source>
        <dbReference type="EMBL" id="CAG5075360.1"/>
    </source>
</evidence>
<sequence>LKTMMPNFKEFIDKGHIYRSDEQDKFYCTYALMHRVCQVTALITVSGVIIVYGKHDHEPLFMQYQNRVDGLLAELKEKSVKSLFTSLKNKEKRRKLEAQKSRKGRKYHYSDHDIFVEMGQVCCQQKKWPIKNNLPDLELYANLYIRLPLVEMVTE</sequence>
<evidence type="ECO:0000313" key="2">
    <source>
        <dbReference type="Proteomes" id="UP000786811"/>
    </source>
</evidence>
<dbReference type="EMBL" id="CAJNRD030001116">
    <property type="protein sequence ID" value="CAG5075360.1"/>
    <property type="molecule type" value="Genomic_DNA"/>
</dbReference>